<feature type="compositionally biased region" description="Low complexity" evidence="1">
    <location>
        <begin position="106"/>
        <end position="130"/>
    </location>
</feature>
<dbReference type="EMBL" id="PGGS01000212">
    <property type="protein sequence ID" value="PNH06853.1"/>
    <property type="molecule type" value="Genomic_DNA"/>
</dbReference>
<reference evidence="2 3" key="1">
    <citation type="journal article" date="2017" name="Mol. Biol. Evol.">
        <title>The 4-celled Tetrabaena socialis nuclear genome reveals the essential components for genetic control of cell number at the origin of multicellularity in the volvocine lineage.</title>
        <authorList>
            <person name="Featherston J."/>
            <person name="Arakaki Y."/>
            <person name="Hanschen E.R."/>
            <person name="Ferris P.J."/>
            <person name="Michod R.E."/>
            <person name="Olson B.J.S.C."/>
            <person name="Nozaki H."/>
            <person name="Durand P.M."/>
        </authorList>
    </citation>
    <scope>NUCLEOTIDE SEQUENCE [LARGE SCALE GENOMIC DNA]</scope>
    <source>
        <strain evidence="2 3">NIES-571</strain>
    </source>
</reference>
<dbReference type="SUPFAM" id="SSF56112">
    <property type="entry name" value="Protein kinase-like (PK-like)"/>
    <property type="match status" value="1"/>
</dbReference>
<evidence type="ECO:0000313" key="2">
    <source>
        <dbReference type="EMBL" id="PNH06853.1"/>
    </source>
</evidence>
<feature type="region of interest" description="Disordered" evidence="1">
    <location>
        <begin position="57"/>
        <end position="147"/>
    </location>
</feature>
<proteinExistence type="predicted"/>
<protein>
    <recommendedName>
        <fullName evidence="4">Protein kinase domain-containing protein</fullName>
    </recommendedName>
</protein>
<feature type="compositionally biased region" description="Low complexity" evidence="1">
    <location>
        <begin position="61"/>
        <end position="81"/>
    </location>
</feature>
<evidence type="ECO:0008006" key="4">
    <source>
        <dbReference type="Google" id="ProtNLM"/>
    </source>
</evidence>
<dbReference type="PROSITE" id="PS00108">
    <property type="entry name" value="PROTEIN_KINASE_ST"/>
    <property type="match status" value="1"/>
</dbReference>
<dbReference type="Proteomes" id="UP000236333">
    <property type="component" value="Unassembled WGS sequence"/>
</dbReference>
<evidence type="ECO:0000256" key="1">
    <source>
        <dbReference type="SAM" id="MobiDB-lite"/>
    </source>
</evidence>
<dbReference type="Gene3D" id="1.10.510.10">
    <property type="entry name" value="Transferase(Phosphotransferase) domain 1"/>
    <property type="match status" value="1"/>
</dbReference>
<gene>
    <name evidence="2" type="ORF">TSOC_006736</name>
</gene>
<dbReference type="InterPro" id="IPR011009">
    <property type="entry name" value="Kinase-like_dom_sf"/>
</dbReference>
<accession>A0A2J8A2W2</accession>
<keyword evidence="3" id="KW-1185">Reference proteome</keyword>
<dbReference type="OrthoDB" id="530519at2759"/>
<feature type="non-terminal residue" evidence="2">
    <location>
        <position position="1"/>
    </location>
</feature>
<comment type="caution">
    <text evidence="2">The sequence shown here is derived from an EMBL/GenBank/DDBJ whole genome shotgun (WGS) entry which is preliminary data.</text>
</comment>
<name>A0A2J8A2W2_9CHLO</name>
<dbReference type="AlphaFoldDB" id="A0A2J8A2W2"/>
<sequence length="147" mass="15179">PAILDTAADIAKALLHLHLNDVLHGDLKADNVMLKSSGGEGRGVIGKIPEPAVTALRSRLASDAAHPASSSSHTSGDNGSTASAPVGHAGSCNGSSGGSHTVGFALQQQQLQQQLLAEQPQQQQKRSSSSGRRRSRSRTKAEETEPS</sequence>
<dbReference type="GO" id="GO:0004672">
    <property type="term" value="F:protein kinase activity"/>
    <property type="evidence" value="ECO:0007669"/>
    <property type="project" value="InterPro"/>
</dbReference>
<organism evidence="2 3">
    <name type="scientific">Tetrabaena socialis</name>
    <dbReference type="NCBI Taxonomy" id="47790"/>
    <lineage>
        <taxon>Eukaryota</taxon>
        <taxon>Viridiplantae</taxon>
        <taxon>Chlorophyta</taxon>
        <taxon>core chlorophytes</taxon>
        <taxon>Chlorophyceae</taxon>
        <taxon>CS clade</taxon>
        <taxon>Chlamydomonadales</taxon>
        <taxon>Tetrabaenaceae</taxon>
        <taxon>Tetrabaena</taxon>
    </lineage>
</organism>
<evidence type="ECO:0000313" key="3">
    <source>
        <dbReference type="Proteomes" id="UP000236333"/>
    </source>
</evidence>
<dbReference type="InterPro" id="IPR008271">
    <property type="entry name" value="Ser/Thr_kinase_AS"/>
</dbReference>